<evidence type="ECO:0000256" key="2">
    <source>
        <dbReference type="ARBA" id="ARBA00022475"/>
    </source>
</evidence>
<comment type="subcellular location">
    <subcellularLocation>
        <location evidence="1">Membrane</location>
        <topology evidence="1">Multi-pass membrane protein</topology>
    </subcellularLocation>
</comment>
<proteinExistence type="predicted"/>
<feature type="transmembrane region" description="Helical" evidence="6">
    <location>
        <begin position="163"/>
        <end position="181"/>
    </location>
</feature>
<keyword evidence="2" id="KW-1003">Cell membrane</keyword>
<evidence type="ECO:0000256" key="6">
    <source>
        <dbReference type="SAM" id="Phobius"/>
    </source>
</evidence>
<dbReference type="GO" id="GO:0016020">
    <property type="term" value="C:membrane"/>
    <property type="evidence" value="ECO:0007669"/>
    <property type="project" value="UniProtKB-SubCell"/>
</dbReference>
<dbReference type="GO" id="GO:0016765">
    <property type="term" value="F:transferase activity, transferring alkyl or aryl (other than methyl) groups"/>
    <property type="evidence" value="ECO:0007669"/>
    <property type="project" value="InterPro"/>
</dbReference>
<accession>A0A378JPJ6</accession>
<evidence type="ECO:0000256" key="1">
    <source>
        <dbReference type="ARBA" id="ARBA00004141"/>
    </source>
</evidence>
<keyword evidence="3 6" id="KW-0812">Transmembrane</keyword>
<evidence type="ECO:0000313" key="8">
    <source>
        <dbReference type="Proteomes" id="UP000254968"/>
    </source>
</evidence>
<dbReference type="EMBL" id="UGNV01000005">
    <property type="protein sequence ID" value="STX55714.1"/>
    <property type="molecule type" value="Genomic_DNA"/>
</dbReference>
<keyword evidence="7" id="KW-0808">Transferase</keyword>
<feature type="transmembrane region" description="Helical" evidence="6">
    <location>
        <begin position="137"/>
        <end position="157"/>
    </location>
</feature>
<feature type="transmembrane region" description="Helical" evidence="6">
    <location>
        <begin position="269"/>
        <end position="290"/>
    </location>
</feature>
<feature type="transmembrane region" description="Helical" evidence="6">
    <location>
        <begin position="43"/>
        <end position="63"/>
    </location>
</feature>
<evidence type="ECO:0000256" key="3">
    <source>
        <dbReference type="ARBA" id="ARBA00022692"/>
    </source>
</evidence>
<evidence type="ECO:0000313" key="7">
    <source>
        <dbReference type="EMBL" id="STX55714.1"/>
    </source>
</evidence>
<protein>
    <submittedName>
        <fullName evidence="7">4-hydroxybenzoate octaprenyltransferase</fullName>
    </submittedName>
</protein>
<dbReference type="InterPro" id="IPR000537">
    <property type="entry name" value="UbiA_prenyltransferase"/>
</dbReference>
<feature type="transmembrane region" description="Helical" evidence="6">
    <location>
        <begin position="232"/>
        <end position="248"/>
    </location>
</feature>
<reference evidence="7 8" key="1">
    <citation type="submission" date="2018-06" db="EMBL/GenBank/DDBJ databases">
        <authorList>
            <consortium name="Pathogen Informatics"/>
            <person name="Doyle S."/>
        </authorList>
    </citation>
    <scope>NUCLEOTIDE SEQUENCE [LARGE SCALE GENOMIC DNA]</scope>
    <source>
        <strain evidence="7 8">NCTC13315</strain>
    </source>
</reference>
<keyword evidence="8" id="KW-1185">Reference proteome</keyword>
<feature type="transmembrane region" description="Helical" evidence="6">
    <location>
        <begin position="205"/>
        <end position="226"/>
    </location>
</feature>
<keyword evidence="4 6" id="KW-1133">Transmembrane helix</keyword>
<keyword evidence="5 6" id="KW-0472">Membrane</keyword>
<feature type="transmembrane region" description="Helical" evidence="6">
    <location>
        <begin position="94"/>
        <end position="125"/>
    </location>
</feature>
<gene>
    <name evidence="7" type="ORF">NCTC13315_03084</name>
</gene>
<evidence type="ECO:0000256" key="4">
    <source>
        <dbReference type="ARBA" id="ARBA00022989"/>
    </source>
</evidence>
<name>A0A378JPJ6_9GAMM</name>
<sequence>MQSKFRDNLYHLVKLLRINQWVKNIFVLLPLGFLKSSPSVESLGSLFLALFLFIIASSTVYIVNDIHDIETDKNHAIKCKNRPLASGDILPRKAMYYLCVLYGILFYFFLIQFQVMCVISCYIILNYAYTFKLKSIPIIDALCIALGFVLRFCVGVIALQSSVFFWSYGIVFFLSFSIILMKREREMANNSYLSRKVLSNYNRKITAKLSLISAWASILCFLFYAFTIHNNYFIFLLLFLFIFWIFWFRHINQASMDNDCPVNIFSSNIILILLFLIIFFLSIIIKGISIN</sequence>
<dbReference type="Pfam" id="PF01040">
    <property type="entry name" value="UbiA"/>
    <property type="match status" value="1"/>
</dbReference>
<dbReference type="RefSeq" id="WP_115304323.1">
    <property type="nucleotide sequence ID" value="NZ_CAAAHO010000013.1"/>
</dbReference>
<evidence type="ECO:0000256" key="5">
    <source>
        <dbReference type="ARBA" id="ARBA00023136"/>
    </source>
</evidence>
<dbReference type="Proteomes" id="UP000254968">
    <property type="component" value="Unassembled WGS sequence"/>
</dbReference>
<dbReference type="AlphaFoldDB" id="A0A378JPJ6"/>
<organism evidence="7 8">
    <name type="scientific">Legionella beliardensis</name>
    <dbReference type="NCBI Taxonomy" id="91822"/>
    <lineage>
        <taxon>Bacteria</taxon>
        <taxon>Pseudomonadati</taxon>
        <taxon>Pseudomonadota</taxon>
        <taxon>Gammaproteobacteria</taxon>
        <taxon>Legionellales</taxon>
        <taxon>Legionellaceae</taxon>
        <taxon>Legionella</taxon>
    </lineage>
</organism>
<dbReference type="OrthoDB" id="9803632at2"/>
<dbReference type="Gene3D" id="1.10.357.140">
    <property type="entry name" value="UbiA prenyltransferase"/>
    <property type="match status" value="1"/>
</dbReference>
<dbReference type="InterPro" id="IPR044878">
    <property type="entry name" value="UbiA_sf"/>
</dbReference>